<dbReference type="SUPFAM" id="SSF55811">
    <property type="entry name" value="Nudix"/>
    <property type="match status" value="1"/>
</dbReference>
<dbReference type="PROSITE" id="PS00893">
    <property type="entry name" value="NUDIX_BOX"/>
    <property type="match status" value="1"/>
</dbReference>
<reference evidence="6" key="1">
    <citation type="submission" date="2020-02" db="EMBL/GenBank/DDBJ databases">
        <authorList>
            <person name="Meier V. D."/>
        </authorList>
    </citation>
    <scope>NUCLEOTIDE SEQUENCE</scope>
    <source>
        <strain evidence="6">AVDCRST_MAG02</strain>
    </source>
</reference>
<comment type="cofactor">
    <cofactor evidence="1">
        <name>Mg(2+)</name>
        <dbReference type="ChEBI" id="CHEBI:18420"/>
    </cofactor>
</comment>
<proteinExistence type="inferred from homology"/>
<dbReference type="PRINTS" id="PR00502">
    <property type="entry name" value="NUDIXFAMILY"/>
</dbReference>
<dbReference type="InterPro" id="IPR020084">
    <property type="entry name" value="NUDIX_hydrolase_CS"/>
</dbReference>
<evidence type="ECO:0000256" key="1">
    <source>
        <dbReference type="ARBA" id="ARBA00001946"/>
    </source>
</evidence>
<dbReference type="PANTHER" id="PTHR43046">
    <property type="entry name" value="GDP-MANNOSE MANNOSYL HYDROLASE"/>
    <property type="match status" value="1"/>
</dbReference>
<dbReference type="GO" id="GO:0016787">
    <property type="term" value="F:hydrolase activity"/>
    <property type="evidence" value="ECO:0007669"/>
    <property type="project" value="UniProtKB-KW"/>
</dbReference>
<keyword evidence="3 4" id="KW-0378">Hydrolase</keyword>
<dbReference type="InterPro" id="IPR015797">
    <property type="entry name" value="NUDIX_hydrolase-like_dom_sf"/>
</dbReference>
<dbReference type="PANTHER" id="PTHR43046:SF2">
    <property type="entry name" value="8-OXO-DGTP DIPHOSPHATASE-RELATED"/>
    <property type="match status" value="1"/>
</dbReference>
<evidence type="ECO:0000256" key="3">
    <source>
        <dbReference type="ARBA" id="ARBA00022801"/>
    </source>
</evidence>
<name>A0A6J4QRR1_9ACTN</name>
<feature type="domain" description="Nudix hydrolase" evidence="5">
    <location>
        <begin position="1"/>
        <end position="120"/>
    </location>
</feature>
<evidence type="ECO:0000259" key="5">
    <source>
        <dbReference type="PROSITE" id="PS51462"/>
    </source>
</evidence>
<dbReference type="PROSITE" id="PS51462">
    <property type="entry name" value="NUDIX"/>
    <property type="match status" value="1"/>
</dbReference>
<gene>
    <name evidence="6" type="ORF">AVDCRST_MAG02-1183</name>
</gene>
<dbReference type="Gene3D" id="3.90.79.10">
    <property type="entry name" value="Nucleoside Triphosphate Pyrophosphohydrolase"/>
    <property type="match status" value="1"/>
</dbReference>
<evidence type="ECO:0000313" key="6">
    <source>
        <dbReference type="EMBL" id="CAA9453147.1"/>
    </source>
</evidence>
<comment type="similarity">
    <text evidence="2 4">Belongs to the Nudix hydrolase family.</text>
</comment>
<dbReference type="InterPro" id="IPR000086">
    <property type="entry name" value="NUDIX_hydrolase_dom"/>
</dbReference>
<sequence>MKGVLLDRGRAVLLRNERAEWELPGGRLEAGETPRECVAREVLEELNPKVGVGPLLDAWVFEVLPGSRALVLAYGCFVQDFARMAYSAEHAGAAFFGLDELGSLALPAGYARAVRAWARHPAALGPSGI</sequence>
<dbReference type="Pfam" id="PF00293">
    <property type="entry name" value="NUDIX"/>
    <property type="match status" value="1"/>
</dbReference>
<evidence type="ECO:0000256" key="4">
    <source>
        <dbReference type="RuleBase" id="RU003476"/>
    </source>
</evidence>
<dbReference type="EMBL" id="CADCVH010000037">
    <property type="protein sequence ID" value="CAA9453147.1"/>
    <property type="molecule type" value="Genomic_DNA"/>
</dbReference>
<organism evidence="6">
    <name type="scientific">uncultured Rubrobacteraceae bacterium</name>
    <dbReference type="NCBI Taxonomy" id="349277"/>
    <lineage>
        <taxon>Bacteria</taxon>
        <taxon>Bacillati</taxon>
        <taxon>Actinomycetota</taxon>
        <taxon>Rubrobacteria</taxon>
        <taxon>Rubrobacterales</taxon>
        <taxon>Rubrobacteraceae</taxon>
        <taxon>environmental samples</taxon>
    </lineage>
</organism>
<protein>
    <recommendedName>
        <fullName evidence="5">Nudix hydrolase domain-containing protein</fullName>
    </recommendedName>
</protein>
<accession>A0A6J4QRR1</accession>
<evidence type="ECO:0000256" key="2">
    <source>
        <dbReference type="ARBA" id="ARBA00005582"/>
    </source>
</evidence>
<dbReference type="InterPro" id="IPR020476">
    <property type="entry name" value="Nudix_hydrolase"/>
</dbReference>
<dbReference type="AlphaFoldDB" id="A0A6J4QRR1"/>